<feature type="region of interest" description="Disordered" evidence="2">
    <location>
        <begin position="94"/>
        <end position="117"/>
    </location>
</feature>
<reference evidence="3 4" key="1">
    <citation type="submission" date="2018-08" db="EMBL/GenBank/DDBJ databases">
        <title>Hydrogenophaga sp. LA-38 isolated from sludge.</title>
        <authorList>
            <person name="Im W.-T."/>
        </authorList>
    </citation>
    <scope>NUCLEOTIDE SEQUENCE [LARGE SCALE GENOMIC DNA]</scope>
    <source>
        <strain evidence="3 4">LA-38</strain>
    </source>
</reference>
<evidence type="ECO:0000313" key="4">
    <source>
        <dbReference type="Proteomes" id="UP000261931"/>
    </source>
</evidence>
<proteinExistence type="predicted"/>
<dbReference type="AlphaFoldDB" id="A0A372EK93"/>
<evidence type="ECO:0000256" key="2">
    <source>
        <dbReference type="SAM" id="MobiDB-lite"/>
    </source>
</evidence>
<dbReference type="EMBL" id="QVLS01000005">
    <property type="protein sequence ID" value="RFP79333.1"/>
    <property type="molecule type" value="Genomic_DNA"/>
</dbReference>
<gene>
    <name evidence="3" type="ORF">DY262_10180</name>
</gene>
<dbReference type="Gene3D" id="1.20.120.910">
    <property type="entry name" value="DksA, coiled-coil domain"/>
    <property type="match status" value="1"/>
</dbReference>
<name>A0A372EK93_9BURK</name>
<accession>A0A372EK93</accession>
<dbReference type="RefSeq" id="WP_116958760.1">
    <property type="nucleotide sequence ID" value="NZ_QVLS01000005.1"/>
</dbReference>
<comment type="caution">
    <text evidence="3">The sequence shown here is derived from an EMBL/GenBank/DDBJ whole genome shotgun (WGS) entry which is preliminary data.</text>
</comment>
<organism evidence="3 4">
    <name type="scientific">Hydrogenophaga borbori</name>
    <dbReference type="NCBI Taxonomy" id="2294117"/>
    <lineage>
        <taxon>Bacteria</taxon>
        <taxon>Pseudomonadati</taxon>
        <taxon>Pseudomonadota</taxon>
        <taxon>Betaproteobacteria</taxon>
        <taxon>Burkholderiales</taxon>
        <taxon>Comamonadaceae</taxon>
        <taxon>Hydrogenophaga</taxon>
    </lineage>
</organism>
<keyword evidence="4" id="KW-1185">Reference proteome</keyword>
<evidence type="ECO:0000313" key="3">
    <source>
        <dbReference type="EMBL" id="RFP79333.1"/>
    </source>
</evidence>
<feature type="zinc finger region" description="dksA C4-type" evidence="1">
    <location>
        <begin position="65"/>
        <end position="89"/>
    </location>
</feature>
<evidence type="ECO:0000256" key="1">
    <source>
        <dbReference type="PROSITE-ProRule" id="PRU00510"/>
    </source>
</evidence>
<dbReference type="PROSITE" id="PS51128">
    <property type="entry name" value="ZF_DKSA_2"/>
    <property type="match status" value="1"/>
</dbReference>
<protein>
    <submittedName>
        <fullName evidence="3">Uncharacterized protein</fullName>
    </submittedName>
</protein>
<sequence>MSAIDPARRDTNADLRALMHQRRQRLVARLCRESLPLGQADDIVEEVDRLDSAIARLEDPGPEGCARCGEPISITRRTLSPDGDLCTACSLVPDRAPRGDREGPASTWDAEFLPELG</sequence>
<dbReference type="Proteomes" id="UP000261931">
    <property type="component" value="Unassembled WGS sequence"/>
</dbReference>